<evidence type="ECO:0000313" key="1">
    <source>
        <dbReference type="EMBL" id="KAL3890946.1"/>
    </source>
</evidence>
<name>A0ABD3XXQ2_SINWO</name>
<dbReference type="PANTHER" id="PTHR31751">
    <property type="entry name" value="SI:CH211-108C17.2-RELATED-RELATED"/>
    <property type="match status" value="1"/>
</dbReference>
<dbReference type="Proteomes" id="UP001634394">
    <property type="component" value="Unassembled WGS sequence"/>
</dbReference>
<accession>A0ABD3XXQ2</accession>
<feature type="non-terminal residue" evidence="1">
    <location>
        <position position="170"/>
    </location>
</feature>
<dbReference type="EMBL" id="JBJQND010000001">
    <property type="protein sequence ID" value="KAL3890946.1"/>
    <property type="molecule type" value="Genomic_DNA"/>
</dbReference>
<protein>
    <submittedName>
        <fullName evidence="1">Uncharacterized protein</fullName>
    </submittedName>
</protein>
<evidence type="ECO:0000313" key="2">
    <source>
        <dbReference type="Proteomes" id="UP001634394"/>
    </source>
</evidence>
<sequence length="170" mass="19737">MYWCAASSCGDGEGVQQKWFSILNHVANIHRGHGDKFLQCEHEQLDNREWIKYGSNAHTEVEKVFKGRLLATDIKKLSPAEQTSGLESFHRVICFFAPKSLHFFHAQMEARLYLGTLHFYENVNRVQAVTLDGSHQYRVSFPKGRSYIDDLFDELLIRREMYTSNSEAFD</sequence>
<proteinExistence type="predicted"/>
<organism evidence="1 2">
    <name type="scientific">Sinanodonta woodiana</name>
    <name type="common">Chinese pond mussel</name>
    <name type="synonym">Anodonta woodiana</name>
    <dbReference type="NCBI Taxonomy" id="1069815"/>
    <lineage>
        <taxon>Eukaryota</taxon>
        <taxon>Metazoa</taxon>
        <taxon>Spiralia</taxon>
        <taxon>Lophotrochozoa</taxon>
        <taxon>Mollusca</taxon>
        <taxon>Bivalvia</taxon>
        <taxon>Autobranchia</taxon>
        <taxon>Heteroconchia</taxon>
        <taxon>Palaeoheterodonta</taxon>
        <taxon>Unionida</taxon>
        <taxon>Unionoidea</taxon>
        <taxon>Unionidae</taxon>
        <taxon>Unioninae</taxon>
        <taxon>Sinanodonta</taxon>
    </lineage>
</organism>
<dbReference type="AlphaFoldDB" id="A0ABD3XXQ2"/>
<comment type="caution">
    <text evidence="1">The sequence shown here is derived from an EMBL/GenBank/DDBJ whole genome shotgun (WGS) entry which is preliminary data.</text>
</comment>
<dbReference type="PANTHER" id="PTHR31751:SF42">
    <property type="entry name" value="PROTEIN CBG10204"/>
    <property type="match status" value="1"/>
</dbReference>
<keyword evidence="2" id="KW-1185">Reference proteome</keyword>
<reference evidence="1 2" key="1">
    <citation type="submission" date="2024-11" db="EMBL/GenBank/DDBJ databases">
        <title>Chromosome-level genome assembly of the freshwater bivalve Anodonta woodiana.</title>
        <authorList>
            <person name="Chen X."/>
        </authorList>
    </citation>
    <scope>NUCLEOTIDE SEQUENCE [LARGE SCALE GENOMIC DNA]</scope>
    <source>
        <strain evidence="1">MN2024</strain>
        <tissue evidence="1">Gills</tissue>
    </source>
</reference>
<gene>
    <name evidence="1" type="ORF">ACJMK2_003215</name>
</gene>